<dbReference type="InterPro" id="IPR036380">
    <property type="entry name" value="Isochorismatase-like_sf"/>
</dbReference>
<protein>
    <submittedName>
        <fullName evidence="2">Nicotinamidase-related amidase</fullName>
    </submittedName>
</protein>
<evidence type="ECO:0000259" key="1">
    <source>
        <dbReference type="Pfam" id="PF00857"/>
    </source>
</evidence>
<dbReference type="InterPro" id="IPR050993">
    <property type="entry name" value="Isochorismatase_domain"/>
</dbReference>
<reference evidence="2 3" key="1">
    <citation type="submission" date="2016-11" db="EMBL/GenBank/DDBJ databases">
        <authorList>
            <person name="Jaros S."/>
            <person name="Januszkiewicz K."/>
            <person name="Wedrychowicz H."/>
        </authorList>
    </citation>
    <scope>NUCLEOTIDE SEQUENCE [LARGE SCALE GENOMIC DNA]</scope>
    <source>
        <strain evidence="2 3">DSM 15970</strain>
    </source>
</reference>
<proteinExistence type="predicted"/>
<dbReference type="Pfam" id="PF00857">
    <property type="entry name" value="Isochorismatase"/>
    <property type="match status" value="1"/>
</dbReference>
<dbReference type="PANTHER" id="PTHR14119">
    <property type="entry name" value="HYDROLASE"/>
    <property type="match status" value="1"/>
</dbReference>
<sequence>MKINFDDSAMLVIDIQEKLLPAMYAMEEMFENSLTLIRGAAQLKLPTIITQQYPKGLGFTQKEVTDLLPDSKIFDKMSFSCMTPEVAGELKEMGRKNIIICGIESHVCVLQTVMDLVKNGYQPVLVADCVSSRKKSDLKFALRRAQAEGAIITTYESVLFELIDSAKHPEFKEISKIIK</sequence>
<dbReference type="PANTHER" id="PTHR14119:SF3">
    <property type="entry name" value="ISOCHORISMATASE DOMAIN-CONTAINING PROTEIN 2"/>
    <property type="match status" value="1"/>
</dbReference>
<dbReference type="OrthoDB" id="9789777at2"/>
<gene>
    <name evidence="2" type="ORF">SAMN02745691_01576</name>
</gene>
<name>A0A1M6HMH3_9FIRM</name>
<dbReference type="STRING" id="1122934.SAMN02745691_01576"/>
<evidence type="ECO:0000313" key="2">
    <source>
        <dbReference type="EMBL" id="SHJ23388.1"/>
    </source>
</evidence>
<dbReference type="Gene3D" id="3.40.50.850">
    <property type="entry name" value="Isochorismatase-like"/>
    <property type="match status" value="1"/>
</dbReference>
<dbReference type="InterPro" id="IPR000868">
    <property type="entry name" value="Isochorismatase-like_dom"/>
</dbReference>
<dbReference type="SUPFAM" id="SSF52499">
    <property type="entry name" value="Isochorismatase-like hydrolases"/>
    <property type="match status" value="1"/>
</dbReference>
<dbReference type="RefSeq" id="WP_073993846.1">
    <property type="nucleotide sequence ID" value="NZ_FQYT01000015.1"/>
</dbReference>
<dbReference type="AlphaFoldDB" id="A0A1M6HMH3"/>
<dbReference type="CDD" id="cd01012">
    <property type="entry name" value="YcaC_related"/>
    <property type="match status" value="1"/>
</dbReference>
<keyword evidence="3" id="KW-1185">Reference proteome</keyword>
<evidence type="ECO:0000313" key="3">
    <source>
        <dbReference type="Proteomes" id="UP000184342"/>
    </source>
</evidence>
<organism evidence="2 3">
    <name type="scientific">Parasporobacterium paucivorans DSM 15970</name>
    <dbReference type="NCBI Taxonomy" id="1122934"/>
    <lineage>
        <taxon>Bacteria</taxon>
        <taxon>Bacillati</taxon>
        <taxon>Bacillota</taxon>
        <taxon>Clostridia</taxon>
        <taxon>Lachnospirales</taxon>
        <taxon>Lachnospiraceae</taxon>
        <taxon>Parasporobacterium</taxon>
    </lineage>
</organism>
<dbReference type="EMBL" id="FQYT01000015">
    <property type="protein sequence ID" value="SHJ23388.1"/>
    <property type="molecule type" value="Genomic_DNA"/>
</dbReference>
<dbReference type="Proteomes" id="UP000184342">
    <property type="component" value="Unassembled WGS sequence"/>
</dbReference>
<feature type="domain" description="Isochorismatase-like" evidence="1">
    <location>
        <begin position="8"/>
        <end position="156"/>
    </location>
</feature>
<accession>A0A1M6HMH3</accession>